<feature type="domain" description="Isopropylmalate dehydrogenase-like" evidence="12">
    <location>
        <begin position="30"/>
        <end position="414"/>
    </location>
</feature>
<keyword evidence="5 11" id="KW-0479">Metal-binding</keyword>
<gene>
    <name evidence="13" type="primary">icd</name>
    <name evidence="13" type="ORF">YA0849_03115</name>
</gene>
<protein>
    <recommendedName>
        <fullName evidence="11">Isocitrate dehydrogenase [NADP]</fullName>
        <ecNumber evidence="11">1.1.1.42</ecNumber>
    </recommendedName>
</protein>
<reference evidence="13 14" key="1">
    <citation type="submission" date="2020-12" db="EMBL/GenBank/DDBJ databases">
        <title>Comparative genomic insights into the epidemiology and virulence of plant pathogenic Pseudomonads from Turkey.</title>
        <authorList>
            <person name="Dillon M."/>
            <person name="Ruiz-Bedoya T."/>
            <person name="Bendalovic-Torma C."/>
            <person name="Guttman K.M."/>
            <person name="Kwak H."/>
            <person name="Middleton M.A."/>
            <person name="Wang P.W."/>
            <person name="Horuz S."/>
            <person name="Aysan Y."/>
            <person name="Guttman D.S."/>
        </authorList>
    </citation>
    <scope>NUCLEOTIDE SEQUENCE [LARGE SCALE GENOMIC DNA]</scope>
    <source>
        <strain evidence="13 14">S4_EA_3a</strain>
    </source>
</reference>
<evidence type="ECO:0000256" key="1">
    <source>
        <dbReference type="ARBA" id="ARBA00007769"/>
    </source>
</evidence>
<keyword evidence="8" id="KW-0560">Oxidoreductase</keyword>
<evidence type="ECO:0000256" key="6">
    <source>
        <dbReference type="ARBA" id="ARBA00022842"/>
    </source>
</evidence>
<keyword evidence="9 11" id="KW-0464">Manganese</keyword>
<proteinExistence type="inferred from homology"/>
<evidence type="ECO:0000256" key="8">
    <source>
        <dbReference type="ARBA" id="ARBA00023002"/>
    </source>
</evidence>
<evidence type="ECO:0000256" key="10">
    <source>
        <dbReference type="ARBA" id="ARBA00023554"/>
    </source>
</evidence>
<evidence type="ECO:0000256" key="4">
    <source>
        <dbReference type="ARBA" id="ARBA00022532"/>
    </source>
</evidence>
<evidence type="ECO:0000256" key="11">
    <source>
        <dbReference type="RuleBase" id="RU004446"/>
    </source>
</evidence>
<organism evidence="13 14">
    <name type="scientific">Pseudomonas veronii</name>
    <dbReference type="NCBI Taxonomy" id="76761"/>
    <lineage>
        <taxon>Bacteria</taxon>
        <taxon>Pseudomonadati</taxon>
        <taxon>Pseudomonadota</taxon>
        <taxon>Gammaproteobacteria</taxon>
        <taxon>Pseudomonadales</taxon>
        <taxon>Pseudomonadaceae</taxon>
        <taxon>Pseudomonas</taxon>
    </lineage>
</organism>
<comment type="similarity">
    <text evidence="1">Belongs to the isocitrate and isopropylmalate dehydrogenases family.</text>
</comment>
<keyword evidence="14" id="KW-1185">Reference proteome</keyword>
<dbReference type="PANTHER" id="PTHR43504:SF1">
    <property type="entry name" value="ISOCITRATE DEHYDROGENASE [NADP]"/>
    <property type="match status" value="1"/>
</dbReference>
<dbReference type="InterPro" id="IPR024084">
    <property type="entry name" value="IsoPropMal-DH-like_dom"/>
</dbReference>
<evidence type="ECO:0000313" key="14">
    <source>
        <dbReference type="Proteomes" id="UP000614123"/>
    </source>
</evidence>
<evidence type="ECO:0000313" key="13">
    <source>
        <dbReference type="EMBL" id="MBI6648009.1"/>
    </source>
</evidence>
<keyword evidence="4 11" id="KW-0816">Tricarboxylic acid cycle</keyword>
<dbReference type="EMBL" id="JAEILD010000011">
    <property type="protein sequence ID" value="MBI6648009.1"/>
    <property type="molecule type" value="Genomic_DNA"/>
</dbReference>
<dbReference type="NCBIfam" id="NF005425">
    <property type="entry name" value="PRK07006.1"/>
    <property type="match status" value="1"/>
</dbReference>
<evidence type="ECO:0000256" key="3">
    <source>
        <dbReference type="ARBA" id="ARBA00022435"/>
    </source>
</evidence>
<evidence type="ECO:0000256" key="7">
    <source>
        <dbReference type="ARBA" id="ARBA00022857"/>
    </source>
</evidence>
<comment type="caution">
    <text evidence="13">The sequence shown here is derived from an EMBL/GenBank/DDBJ whole genome shotgun (WGS) entry which is preliminary data.</text>
</comment>
<comment type="subunit">
    <text evidence="2">Homodimer.</text>
</comment>
<evidence type="ECO:0000256" key="9">
    <source>
        <dbReference type="ARBA" id="ARBA00023211"/>
    </source>
</evidence>
<evidence type="ECO:0000256" key="5">
    <source>
        <dbReference type="ARBA" id="ARBA00022723"/>
    </source>
</evidence>
<evidence type="ECO:0000259" key="12">
    <source>
        <dbReference type="SMART" id="SM01329"/>
    </source>
</evidence>
<dbReference type="PROSITE" id="PS00470">
    <property type="entry name" value="IDH_IMDH"/>
    <property type="match status" value="1"/>
</dbReference>
<sequence>MGYKKIQVPAVGDKITVNADHSLNVPDQPIIPYIEGDGIGVDISPVMIKVVDAAVEKAYGGKRKISWMEVYAGEKATQVYDQDTWLPQETLDAVRDYVVSIKGPLTTPVGGGIRSLNVALRQQLDLYVCLRPVRWFEGVPSPVKKPGDVDMTIFRENSEDIYAGIEWKAGSPEAIKVIKFLKEEMGVTKIRFDQDCGIGIKPVSKEGTKRLARKALQYVVDNDRESLTIVHKGNIMKFTEGAFKEWAYEVAAEEFGATLLDGGPWMQFKNPKTGKNVVVKDAIADAMLQQILLRPAEYDVIATLNLNGDYLSDALAAEVGGIGIAPGANLSDTVAMFEATHGTAPKYAGKDQVNPGSLILSAEMMLRHMGWTEAADLIIKGTNGAISAKTVTYDFERLMDGAKLVSSSGFGDALISHM</sequence>
<dbReference type="PANTHER" id="PTHR43504">
    <property type="entry name" value="ISOCITRATE DEHYDROGENASE [NADP]"/>
    <property type="match status" value="1"/>
</dbReference>
<dbReference type="NCBIfam" id="TIGR00183">
    <property type="entry name" value="prok_nadp_idh"/>
    <property type="match status" value="1"/>
</dbReference>
<dbReference type="SMART" id="SM01329">
    <property type="entry name" value="Iso_dh"/>
    <property type="match status" value="1"/>
</dbReference>
<dbReference type="InterPro" id="IPR004439">
    <property type="entry name" value="Isocitrate_DH_NADP_dimer_prok"/>
</dbReference>
<comment type="catalytic activity">
    <reaction evidence="10">
        <text>D-threo-isocitrate + NADP(+) = 2-oxoglutarate + CO2 + NADPH</text>
        <dbReference type="Rhea" id="RHEA:19629"/>
        <dbReference type="ChEBI" id="CHEBI:15562"/>
        <dbReference type="ChEBI" id="CHEBI:16526"/>
        <dbReference type="ChEBI" id="CHEBI:16810"/>
        <dbReference type="ChEBI" id="CHEBI:57783"/>
        <dbReference type="ChEBI" id="CHEBI:58349"/>
        <dbReference type="EC" id="1.1.1.42"/>
    </reaction>
</comment>
<dbReference type="Pfam" id="PF00180">
    <property type="entry name" value="Iso_dh"/>
    <property type="match status" value="1"/>
</dbReference>
<dbReference type="EC" id="1.1.1.42" evidence="11"/>
<dbReference type="Gene3D" id="3.40.718.10">
    <property type="entry name" value="Isopropylmalate Dehydrogenase"/>
    <property type="match status" value="1"/>
</dbReference>
<keyword evidence="6" id="KW-0460">Magnesium</keyword>
<dbReference type="Proteomes" id="UP000614123">
    <property type="component" value="Unassembled WGS sequence"/>
</dbReference>
<dbReference type="SUPFAM" id="SSF53659">
    <property type="entry name" value="Isocitrate/Isopropylmalate dehydrogenase-like"/>
    <property type="match status" value="1"/>
</dbReference>
<keyword evidence="3 11" id="KW-0329">Glyoxylate bypass</keyword>
<name>A0ABS0V930_PSEVE</name>
<keyword evidence="7 11" id="KW-0521">NADP</keyword>
<dbReference type="InterPro" id="IPR019818">
    <property type="entry name" value="IsoCit/isopropylmalate_DH_CS"/>
</dbReference>
<comment type="cofactor">
    <cofactor evidence="11">
        <name>Mg(2+)</name>
        <dbReference type="ChEBI" id="CHEBI:18420"/>
    </cofactor>
    <cofactor evidence="11">
        <name>Mn(2+)</name>
        <dbReference type="ChEBI" id="CHEBI:29035"/>
    </cofactor>
</comment>
<accession>A0ABS0V930</accession>
<evidence type="ECO:0000256" key="2">
    <source>
        <dbReference type="ARBA" id="ARBA00011738"/>
    </source>
</evidence>
<dbReference type="RefSeq" id="WP_198717575.1">
    <property type="nucleotide sequence ID" value="NZ_JAEILD010000011.1"/>
</dbReference>